<organism evidence="1 2">
    <name type="scientific">Paramecium primaurelia</name>
    <dbReference type="NCBI Taxonomy" id="5886"/>
    <lineage>
        <taxon>Eukaryota</taxon>
        <taxon>Sar</taxon>
        <taxon>Alveolata</taxon>
        <taxon>Ciliophora</taxon>
        <taxon>Intramacronucleata</taxon>
        <taxon>Oligohymenophorea</taxon>
        <taxon>Peniculida</taxon>
        <taxon>Parameciidae</taxon>
        <taxon>Paramecium</taxon>
    </lineage>
</organism>
<protein>
    <submittedName>
        <fullName evidence="1">Uncharacterized protein</fullName>
    </submittedName>
</protein>
<dbReference type="AlphaFoldDB" id="A0A8S1M7U1"/>
<accession>A0A8S1M7U1</accession>
<dbReference type="EMBL" id="CAJJDM010000047">
    <property type="protein sequence ID" value="CAD8071284.1"/>
    <property type="molecule type" value="Genomic_DNA"/>
</dbReference>
<name>A0A8S1M7U1_PARPR</name>
<sequence>MEDYSSSKNLLLIVGQILAESDNFEKFKKLIEKKVSNIKIKLIYKTKEQEGEISALKFISEGNQVRVLKIQIEQLDSNSNNFHVYQKERKPNKTRYSQLLSLSDPDQLNEITINLKEIIQFLEFETSMHRHQKIFWAWLESTFDEDKKDVRDHADYGFPDETIIFSLGQQMIKLIEQRKYHNCLKRIQILNRNYNNCNYKSQNSSLKQYQINVFLKTFKQQVLSEKDLIYCQANDFIKYAIKHNFAQFSNHNESNEFDQKIIYQQEHFVTRIEQLNQYLEVEICRIKVHLIELVFYPLK</sequence>
<comment type="caution">
    <text evidence="1">The sequence shown here is derived from an EMBL/GenBank/DDBJ whole genome shotgun (WGS) entry which is preliminary data.</text>
</comment>
<evidence type="ECO:0000313" key="2">
    <source>
        <dbReference type="Proteomes" id="UP000688137"/>
    </source>
</evidence>
<proteinExistence type="predicted"/>
<evidence type="ECO:0000313" key="1">
    <source>
        <dbReference type="EMBL" id="CAD8071284.1"/>
    </source>
</evidence>
<dbReference type="Proteomes" id="UP000688137">
    <property type="component" value="Unassembled WGS sequence"/>
</dbReference>
<reference evidence="1" key="1">
    <citation type="submission" date="2021-01" db="EMBL/GenBank/DDBJ databases">
        <authorList>
            <consortium name="Genoscope - CEA"/>
            <person name="William W."/>
        </authorList>
    </citation>
    <scope>NUCLEOTIDE SEQUENCE</scope>
</reference>
<keyword evidence="2" id="KW-1185">Reference proteome</keyword>
<gene>
    <name evidence="1" type="ORF">PPRIM_AZ9-3.1.T0470084</name>
</gene>